<dbReference type="STRING" id="981085.W9T050"/>
<sequence>MKVNACRVKCQYFNKSTNMHSTTSAEDVVNVDVYSVKGLLSVGHRYLDVRTPEEFNKSHVDGAFNVPYMFITQEGRVENPDFLSQVSAICKKDDHLVVGCNSGGRARRACVNLLNAGFEHVNSMEGGYSKWVDSGLAGDKPAETLKTACKFRP</sequence>
<dbReference type="Gene3D" id="3.40.250.10">
    <property type="entry name" value="Rhodanese-like domain"/>
    <property type="match status" value="1"/>
</dbReference>
<dbReference type="PANTHER" id="PTHR44542:SF14">
    <property type="entry name" value="PROTEIN HIGH ARSENIC CONTENT 1, MITOCHONDRIAL-RELATED"/>
    <property type="match status" value="1"/>
</dbReference>
<feature type="domain" description="Rhodanese" evidence="1">
    <location>
        <begin position="40"/>
        <end position="140"/>
    </location>
</feature>
<protein>
    <recommendedName>
        <fullName evidence="1">Rhodanese domain-containing protein</fullName>
    </recommendedName>
</protein>
<dbReference type="eggNOG" id="KOG1530">
    <property type="taxonomic scope" value="Eukaryota"/>
</dbReference>
<gene>
    <name evidence="2" type="ORF">L484_017711</name>
</gene>
<keyword evidence="3" id="KW-1185">Reference proteome</keyword>
<dbReference type="CDD" id="cd00158">
    <property type="entry name" value="RHOD"/>
    <property type="match status" value="1"/>
</dbReference>
<dbReference type="PROSITE" id="PS50206">
    <property type="entry name" value="RHODANESE_3"/>
    <property type="match status" value="1"/>
</dbReference>
<dbReference type="GO" id="GO:0003824">
    <property type="term" value="F:catalytic activity"/>
    <property type="evidence" value="ECO:0007669"/>
    <property type="project" value="InterPro"/>
</dbReference>
<name>W9T050_9ROSA</name>
<dbReference type="AlphaFoldDB" id="W9T050"/>
<dbReference type="Proteomes" id="UP000030645">
    <property type="component" value="Unassembled WGS sequence"/>
</dbReference>
<proteinExistence type="predicted"/>
<dbReference type="PANTHER" id="PTHR44542">
    <property type="entry name" value="THIOSULFATE SULFURTRANSFERASE 18"/>
    <property type="match status" value="1"/>
</dbReference>
<accession>W9T050</accession>
<evidence type="ECO:0000259" key="1">
    <source>
        <dbReference type="PROSITE" id="PS50206"/>
    </source>
</evidence>
<dbReference type="SMART" id="SM00450">
    <property type="entry name" value="RHOD"/>
    <property type="match status" value="1"/>
</dbReference>
<organism evidence="2 3">
    <name type="scientific">Morus notabilis</name>
    <dbReference type="NCBI Taxonomy" id="981085"/>
    <lineage>
        <taxon>Eukaryota</taxon>
        <taxon>Viridiplantae</taxon>
        <taxon>Streptophyta</taxon>
        <taxon>Embryophyta</taxon>
        <taxon>Tracheophyta</taxon>
        <taxon>Spermatophyta</taxon>
        <taxon>Magnoliopsida</taxon>
        <taxon>eudicotyledons</taxon>
        <taxon>Gunneridae</taxon>
        <taxon>Pentapetalae</taxon>
        <taxon>rosids</taxon>
        <taxon>fabids</taxon>
        <taxon>Rosales</taxon>
        <taxon>Moraceae</taxon>
        <taxon>Moreae</taxon>
        <taxon>Morus</taxon>
    </lineage>
</organism>
<dbReference type="SUPFAM" id="SSF52821">
    <property type="entry name" value="Rhodanese/Cell cycle control phosphatase"/>
    <property type="match status" value="1"/>
</dbReference>
<dbReference type="InterPro" id="IPR001763">
    <property type="entry name" value="Rhodanese-like_dom"/>
</dbReference>
<evidence type="ECO:0000313" key="2">
    <source>
        <dbReference type="EMBL" id="EXC35010.1"/>
    </source>
</evidence>
<dbReference type="InterPro" id="IPR044684">
    <property type="entry name" value="STR17/STR18/HARC1-like"/>
</dbReference>
<dbReference type="Pfam" id="PF00581">
    <property type="entry name" value="Rhodanese"/>
    <property type="match status" value="1"/>
</dbReference>
<dbReference type="InterPro" id="IPR036873">
    <property type="entry name" value="Rhodanese-like_dom_sf"/>
</dbReference>
<dbReference type="EMBL" id="KE346354">
    <property type="protein sequence ID" value="EXC35010.1"/>
    <property type="molecule type" value="Genomic_DNA"/>
</dbReference>
<reference evidence="3" key="1">
    <citation type="submission" date="2013-01" db="EMBL/GenBank/DDBJ databases">
        <title>Draft Genome Sequence of a Mulberry Tree, Morus notabilis C.K. Schneid.</title>
        <authorList>
            <person name="He N."/>
            <person name="Zhao S."/>
        </authorList>
    </citation>
    <scope>NUCLEOTIDE SEQUENCE</scope>
</reference>
<evidence type="ECO:0000313" key="3">
    <source>
        <dbReference type="Proteomes" id="UP000030645"/>
    </source>
</evidence>